<evidence type="ECO:0000313" key="2">
    <source>
        <dbReference type="EMBL" id="BAB12696.1"/>
    </source>
</evidence>
<dbReference type="Proteomes" id="UP000817658">
    <property type="component" value="Chromosome 1"/>
</dbReference>
<accession>Q9FU25</accession>
<dbReference type="EMBL" id="AP002746">
    <property type="protein sequence ID" value="BAB12696.1"/>
    <property type="molecule type" value="Genomic_DNA"/>
</dbReference>
<feature type="region of interest" description="Disordered" evidence="1">
    <location>
        <begin position="107"/>
        <end position="144"/>
    </location>
</feature>
<protein>
    <submittedName>
        <fullName evidence="2">Uncharacterized protein</fullName>
    </submittedName>
</protein>
<evidence type="ECO:0000256" key="1">
    <source>
        <dbReference type="SAM" id="MobiDB-lite"/>
    </source>
</evidence>
<dbReference type="AlphaFoldDB" id="Q9FU25"/>
<sequence>MAIKAVIGTVQRHRGTLYVHEHGSIGCSDERWTDDGWIRYSTRKRGVALIRTSCAGVARAPGGGGRAGGAPRGRVGAYRFDGGRTDGMGGCLGGVTRFTLGFLLPPSNSSSSSSPMAMVAARRTDGTSSPADGGEENQGSSVVGCGEENLGSELGDWRWERVGGGGRCTRLREHMGDGGSAGDGSAIGGGGRHTLWQECVGSGDRCTRWLSTAVVARGRLEHVHLRCPHQPHRAPPALPQALRTATQGCLCHHCSCWPHATTAAGRRARSLGSPRRNHSQQ</sequence>
<proteinExistence type="predicted"/>
<reference evidence="2" key="1">
    <citation type="journal article" date="2002" name="Nature">
        <title>The genome sequence and structure of rice chromosome 1.</title>
        <authorList>
            <person name="Sasaki T."/>
            <person name="Matsumoto T."/>
            <person name="Yamamoto K."/>
            <person name="Sakata K."/>
            <person name="Baba T."/>
            <person name="Katayose Y."/>
            <person name="Wu J."/>
            <person name="Niimura Y."/>
            <person name="Cheng Z."/>
            <person name="Nagamura Y."/>
            <person name="Antonio B.A."/>
            <person name="Kanamori H."/>
            <person name="Hosokawa S."/>
            <person name="Masukawa M."/>
            <person name="Arikawa K."/>
            <person name="Chiden Y."/>
            <person name="Hayashi M."/>
            <person name="Okamoto M."/>
            <person name="Ando T."/>
            <person name="Aoki H."/>
            <person name="Arita K."/>
            <person name="Hamada M."/>
            <person name="Harada C."/>
            <person name="Hijishita S."/>
            <person name="Honda M."/>
            <person name="Ichikawa Y."/>
            <person name="Idonuma A."/>
            <person name="Iijima M."/>
            <person name="Ikeda M."/>
            <person name="Ikeno M."/>
            <person name="Itoh S."/>
            <person name="Itoh T."/>
            <person name="Itoh Y."/>
            <person name="Itoh Y."/>
            <person name="Iwabuchi A."/>
            <person name="Kamiya K."/>
            <person name="Karasawa W."/>
            <person name="Katagiri S."/>
            <person name="Kikuta A."/>
            <person name="Kobayashi N."/>
            <person name="Kono I."/>
            <person name="Machita K."/>
            <person name="Maehara T."/>
            <person name="Mizuno H."/>
            <person name="Mizubayashi T."/>
            <person name="Mukai Y."/>
            <person name="Nagasaki H."/>
            <person name="Nakashima M."/>
            <person name="Nakama Y."/>
            <person name="Nakamichi Y."/>
            <person name="Nakamura M."/>
            <person name="Namiki N."/>
            <person name="Negishi M."/>
            <person name="Ohta I."/>
            <person name="Ono N."/>
            <person name="Saji S."/>
            <person name="Sakai K."/>
            <person name="Shibata M."/>
            <person name="Shimokawa T."/>
            <person name="Shomura A."/>
            <person name="Song J."/>
            <person name="Takazaki Y."/>
            <person name="Terasawa K."/>
            <person name="Tsuji K."/>
            <person name="Waki K."/>
            <person name="Yamagata H."/>
            <person name="Yamane H."/>
            <person name="Yoshiki S."/>
            <person name="Yoshihara R."/>
            <person name="Yukawa K."/>
            <person name="Zhong H."/>
            <person name="Iwama H."/>
            <person name="Endo T."/>
            <person name="Ito H."/>
            <person name="Hahn J.H."/>
            <person name="Kim H.I."/>
            <person name="Eun M.Y."/>
            <person name="Yano M."/>
            <person name="Jiang J."/>
            <person name="Gojobori T."/>
        </authorList>
    </citation>
    <scope>NUCLEOTIDE SEQUENCE [LARGE SCALE GENOMIC DNA]</scope>
</reference>
<gene>
    <name evidence="2" type="primary">P0671B11.17</name>
</gene>
<organism evidence="2">
    <name type="scientific">Oryza sativa subsp. japonica</name>
    <name type="common">Rice</name>
    <dbReference type="NCBI Taxonomy" id="39947"/>
    <lineage>
        <taxon>Eukaryota</taxon>
        <taxon>Viridiplantae</taxon>
        <taxon>Streptophyta</taxon>
        <taxon>Embryophyta</taxon>
        <taxon>Tracheophyta</taxon>
        <taxon>Spermatophyta</taxon>
        <taxon>Magnoliopsida</taxon>
        <taxon>Liliopsida</taxon>
        <taxon>Poales</taxon>
        <taxon>Poaceae</taxon>
        <taxon>BOP clade</taxon>
        <taxon>Oryzoideae</taxon>
        <taxon>Oryzeae</taxon>
        <taxon>Oryzinae</taxon>
        <taxon>Oryza</taxon>
        <taxon>Oryza sativa</taxon>
    </lineage>
</organism>
<name>Q9FU25_ORYSJ</name>